<reference evidence="2 3" key="1">
    <citation type="submission" date="2021-08" db="EMBL/GenBank/DDBJ databases">
        <title>WGS of actinomycetes from Thailand.</title>
        <authorList>
            <person name="Thawai C."/>
        </authorList>
    </citation>
    <scope>NUCLEOTIDE SEQUENCE [LARGE SCALE GENOMIC DNA]</scope>
    <source>
        <strain evidence="2 3">PLK6-54</strain>
    </source>
</reference>
<sequence>MDASGYAAWAAAVTSAATLVVTTLVSGRREQVRWARDALTDAFVAFLSASWKHSDLARSGLPGDPAVAPGLAREYAEMRSHLTRLRLLTSADVVTAGEVLLRLQREVQEATTQAGRHTALEAASTARMEVVAAAKKAMDLP</sequence>
<evidence type="ECO:0000256" key="1">
    <source>
        <dbReference type="SAM" id="Phobius"/>
    </source>
</evidence>
<dbReference type="Proteomes" id="UP000778578">
    <property type="component" value="Unassembled WGS sequence"/>
</dbReference>
<proteinExistence type="predicted"/>
<comment type="caution">
    <text evidence="2">The sequence shown here is derived from an EMBL/GenBank/DDBJ whole genome shotgun (WGS) entry which is preliminary data.</text>
</comment>
<evidence type="ECO:0000313" key="2">
    <source>
        <dbReference type="EMBL" id="MBY8877025.1"/>
    </source>
</evidence>
<dbReference type="EMBL" id="JAINZZ010000004">
    <property type="protein sequence ID" value="MBY8877025.1"/>
    <property type="molecule type" value="Genomic_DNA"/>
</dbReference>
<gene>
    <name evidence="2" type="ORF">K7862_05135</name>
</gene>
<evidence type="ECO:0000313" key="3">
    <source>
        <dbReference type="Proteomes" id="UP000778578"/>
    </source>
</evidence>
<dbReference type="RefSeq" id="WP_222961068.1">
    <property type="nucleotide sequence ID" value="NZ_JAINZZ010000004.1"/>
</dbReference>
<keyword evidence="3" id="KW-1185">Reference proteome</keyword>
<accession>A0ABS7Q1L1</accession>
<keyword evidence="1" id="KW-0812">Transmembrane</keyword>
<protein>
    <submittedName>
        <fullName evidence="2">Uncharacterized protein</fullName>
    </submittedName>
</protein>
<keyword evidence="1" id="KW-1133">Transmembrane helix</keyword>
<organism evidence="2 3">
    <name type="scientific">Actinacidiphila acidipaludis</name>
    <dbReference type="NCBI Taxonomy" id="2873382"/>
    <lineage>
        <taxon>Bacteria</taxon>
        <taxon>Bacillati</taxon>
        <taxon>Actinomycetota</taxon>
        <taxon>Actinomycetes</taxon>
        <taxon>Kitasatosporales</taxon>
        <taxon>Streptomycetaceae</taxon>
        <taxon>Actinacidiphila</taxon>
    </lineage>
</organism>
<feature type="transmembrane region" description="Helical" evidence="1">
    <location>
        <begin position="6"/>
        <end position="26"/>
    </location>
</feature>
<keyword evidence="1" id="KW-0472">Membrane</keyword>
<name>A0ABS7Q1L1_9ACTN</name>